<evidence type="ECO:0000256" key="6">
    <source>
        <dbReference type="SAM" id="Phobius"/>
    </source>
</evidence>
<evidence type="ECO:0000256" key="1">
    <source>
        <dbReference type="ARBA" id="ARBA00004651"/>
    </source>
</evidence>
<dbReference type="OrthoDB" id="69054at2"/>
<proteinExistence type="predicted"/>
<dbReference type="Proteomes" id="UP000309128">
    <property type="component" value="Unassembled WGS sequence"/>
</dbReference>
<dbReference type="InterPro" id="IPR036259">
    <property type="entry name" value="MFS_trans_sf"/>
</dbReference>
<reference evidence="7 8" key="1">
    <citation type="submission" date="2019-05" db="EMBL/GenBank/DDBJ databases">
        <title>Draft genome sequence of Nonomuraea turkmeniaca DSM 43926.</title>
        <authorList>
            <person name="Saricaoglu S."/>
            <person name="Isik K."/>
        </authorList>
    </citation>
    <scope>NUCLEOTIDE SEQUENCE [LARGE SCALE GENOMIC DNA]</scope>
    <source>
        <strain evidence="7 8">DSM 43926</strain>
    </source>
</reference>
<accession>A0A5S4FY17</accession>
<keyword evidence="4 6" id="KW-1133">Transmembrane helix</keyword>
<dbReference type="EMBL" id="VCKY01000001">
    <property type="protein sequence ID" value="TMR25613.1"/>
    <property type="molecule type" value="Genomic_DNA"/>
</dbReference>
<sequence>MSVLSRQGRDFRMLTVALCASAISSSAVTALVPVAILKNGGSVTLLSAALAVYSVVYGLTVLPAGVISDRFPRKRLLTVALMMSGVGHVGLGITLTLGGRSPAALLVVLAVVGTAGGLALPQARSLIPDFVNRDELVAINGYLRTILTIIGITTPLAVTVAFRVIGTTTIPFLSASILVLAVLAARRLGDTSPSASRHDGFWRGALEGVRHIHRTRWLWSGLLFSLALATCVDAFVKVAGPVQAAATSFGAQAWPILVSSLALGQCVANLRLRSHRGTPSPISMYVPTMGAALALAGFAMADSLWMMCAAFVLYSFSFSTFDTLWHSRLQLSTPRNLLGRVLSVDEFCITAFRPLGLIGGGAALTALGVGVTGLMAAVLVLVLTTVALVTIAACRTSPAERPVDGITT</sequence>
<evidence type="ECO:0000313" key="7">
    <source>
        <dbReference type="EMBL" id="TMR25613.1"/>
    </source>
</evidence>
<organism evidence="7 8">
    <name type="scientific">Nonomuraea turkmeniaca</name>
    <dbReference type="NCBI Taxonomy" id="103838"/>
    <lineage>
        <taxon>Bacteria</taxon>
        <taxon>Bacillati</taxon>
        <taxon>Actinomycetota</taxon>
        <taxon>Actinomycetes</taxon>
        <taxon>Streptosporangiales</taxon>
        <taxon>Streptosporangiaceae</taxon>
        <taxon>Nonomuraea</taxon>
    </lineage>
</organism>
<evidence type="ECO:0000256" key="3">
    <source>
        <dbReference type="ARBA" id="ARBA00022692"/>
    </source>
</evidence>
<name>A0A5S4FY17_9ACTN</name>
<feature type="transmembrane region" description="Helical" evidence="6">
    <location>
        <begin position="40"/>
        <end position="64"/>
    </location>
</feature>
<dbReference type="AlphaFoldDB" id="A0A5S4FY17"/>
<dbReference type="SUPFAM" id="SSF103473">
    <property type="entry name" value="MFS general substrate transporter"/>
    <property type="match status" value="1"/>
</dbReference>
<protein>
    <submittedName>
        <fullName evidence="7">MFS transporter</fullName>
    </submittedName>
</protein>
<keyword evidence="8" id="KW-1185">Reference proteome</keyword>
<evidence type="ECO:0000256" key="2">
    <source>
        <dbReference type="ARBA" id="ARBA00022475"/>
    </source>
</evidence>
<dbReference type="GO" id="GO:0005886">
    <property type="term" value="C:plasma membrane"/>
    <property type="evidence" value="ECO:0007669"/>
    <property type="project" value="UniProtKB-SubCell"/>
</dbReference>
<keyword evidence="2" id="KW-1003">Cell membrane</keyword>
<keyword evidence="3 6" id="KW-0812">Transmembrane</keyword>
<dbReference type="PANTHER" id="PTHR23513:SF6">
    <property type="entry name" value="MAJOR FACILITATOR SUPERFAMILY ASSOCIATED DOMAIN-CONTAINING PROTEIN"/>
    <property type="match status" value="1"/>
</dbReference>
<feature type="transmembrane region" description="Helical" evidence="6">
    <location>
        <begin position="170"/>
        <end position="188"/>
    </location>
</feature>
<dbReference type="Gene3D" id="1.20.1250.20">
    <property type="entry name" value="MFS general substrate transporter like domains"/>
    <property type="match status" value="1"/>
</dbReference>
<comment type="subcellular location">
    <subcellularLocation>
        <location evidence="1">Cell membrane</location>
        <topology evidence="1">Multi-pass membrane protein</topology>
    </subcellularLocation>
</comment>
<dbReference type="Pfam" id="PF07690">
    <property type="entry name" value="MFS_1"/>
    <property type="match status" value="1"/>
</dbReference>
<feature type="transmembrane region" description="Helical" evidence="6">
    <location>
        <begin position="76"/>
        <end position="97"/>
    </location>
</feature>
<feature type="transmembrane region" description="Helical" evidence="6">
    <location>
        <begin position="251"/>
        <end position="270"/>
    </location>
</feature>
<evidence type="ECO:0000256" key="5">
    <source>
        <dbReference type="ARBA" id="ARBA00023136"/>
    </source>
</evidence>
<comment type="caution">
    <text evidence="7">The sequence shown here is derived from an EMBL/GenBank/DDBJ whole genome shotgun (WGS) entry which is preliminary data.</text>
</comment>
<dbReference type="PANTHER" id="PTHR23513">
    <property type="entry name" value="INTEGRAL MEMBRANE EFFLUX PROTEIN-RELATED"/>
    <property type="match status" value="1"/>
</dbReference>
<dbReference type="GO" id="GO:0022857">
    <property type="term" value="F:transmembrane transporter activity"/>
    <property type="evidence" value="ECO:0007669"/>
    <property type="project" value="InterPro"/>
</dbReference>
<dbReference type="InterPro" id="IPR011701">
    <property type="entry name" value="MFS"/>
</dbReference>
<feature type="transmembrane region" description="Helical" evidence="6">
    <location>
        <begin position="362"/>
        <end position="391"/>
    </location>
</feature>
<feature type="transmembrane region" description="Helical" evidence="6">
    <location>
        <begin position="103"/>
        <end position="120"/>
    </location>
</feature>
<evidence type="ECO:0000256" key="4">
    <source>
        <dbReference type="ARBA" id="ARBA00022989"/>
    </source>
</evidence>
<keyword evidence="5 6" id="KW-0472">Membrane</keyword>
<feature type="transmembrane region" description="Helical" evidence="6">
    <location>
        <begin position="141"/>
        <end position="164"/>
    </location>
</feature>
<feature type="transmembrane region" description="Helical" evidence="6">
    <location>
        <begin position="217"/>
        <end position="239"/>
    </location>
</feature>
<evidence type="ECO:0000313" key="8">
    <source>
        <dbReference type="Proteomes" id="UP000309128"/>
    </source>
</evidence>
<gene>
    <name evidence="7" type="ORF">ETD86_00330</name>
</gene>